<dbReference type="InterPro" id="IPR017972">
    <property type="entry name" value="Cyt_P450_CS"/>
</dbReference>
<evidence type="ECO:0008006" key="12">
    <source>
        <dbReference type="Google" id="ProtNLM"/>
    </source>
</evidence>
<dbReference type="InterPro" id="IPR001128">
    <property type="entry name" value="Cyt_P450"/>
</dbReference>
<evidence type="ECO:0000256" key="5">
    <source>
        <dbReference type="ARBA" id="ARBA00023002"/>
    </source>
</evidence>
<dbReference type="PRINTS" id="PR00385">
    <property type="entry name" value="P450"/>
</dbReference>
<organism evidence="10 11">
    <name type="scientific">Aphidius gifuensis</name>
    <name type="common">Parasitoid wasp</name>
    <dbReference type="NCBI Taxonomy" id="684658"/>
    <lineage>
        <taxon>Eukaryota</taxon>
        <taxon>Metazoa</taxon>
        <taxon>Ecdysozoa</taxon>
        <taxon>Arthropoda</taxon>
        <taxon>Hexapoda</taxon>
        <taxon>Insecta</taxon>
        <taxon>Pterygota</taxon>
        <taxon>Neoptera</taxon>
        <taxon>Endopterygota</taxon>
        <taxon>Hymenoptera</taxon>
        <taxon>Apocrita</taxon>
        <taxon>Ichneumonoidea</taxon>
        <taxon>Braconidae</taxon>
        <taxon>Aphidiinae</taxon>
        <taxon>Aphidius</taxon>
    </lineage>
</organism>
<evidence type="ECO:0000256" key="6">
    <source>
        <dbReference type="ARBA" id="ARBA00023004"/>
    </source>
</evidence>
<comment type="caution">
    <text evidence="10">The sequence shown here is derived from an EMBL/GenBank/DDBJ whole genome shotgun (WGS) entry which is preliminary data.</text>
</comment>
<comment type="cofactor">
    <cofactor evidence="1 8">
        <name>heme</name>
        <dbReference type="ChEBI" id="CHEBI:30413"/>
    </cofactor>
</comment>
<dbReference type="Gene3D" id="1.10.630.10">
    <property type="entry name" value="Cytochrome P450"/>
    <property type="match status" value="1"/>
</dbReference>
<feature type="binding site" description="axial binding residue" evidence="8">
    <location>
        <position position="422"/>
    </location>
    <ligand>
        <name>heme</name>
        <dbReference type="ChEBI" id="CHEBI:30413"/>
    </ligand>
    <ligandPart>
        <name>Fe</name>
        <dbReference type="ChEBI" id="CHEBI:18248"/>
    </ligandPart>
</feature>
<dbReference type="CDD" id="cd11054">
    <property type="entry name" value="CYP24A1-like"/>
    <property type="match status" value="1"/>
</dbReference>
<dbReference type="GO" id="GO:0020037">
    <property type="term" value="F:heme binding"/>
    <property type="evidence" value="ECO:0007669"/>
    <property type="project" value="InterPro"/>
</dbReference>
<dbReference type="Pfam" id="PF00067">
    <property type="entry name" value="p450"/>
    <property type="match status" value="1"/>
</dbReference>
<reference evidence="10 11" key="1">
    <citation type="submission" date="2020-08" db="EMBL/GenBank/DDBJ databases">
        <title>Aphidius gifuensis genome sequencing and assembly.</title>
        <authorList>
            <person name="Du Z."/>
        </authorList>
    </citation>
    <scope>NUCLEOTIDE SEQUENCE [LARGE SCALE GENOMIC DNA]</scope>
    <source>
        <strain evidence="10">YNYX2018</strain>
        <tissue evidence="10">Adults</tissue>
    </source>
</reference>
<evidence type="ECO:0000313" key="11">
    <source>
        <dbReference type="Proteomes" id="UP000639338"/>
    </source>
</evidence>
<comment type="similarity">
    <text evidence="2 9">Belongs to the cytochrome P450 family.</text>
</comment>
<keyword evidence="3 8" id="KW-0349">Heme</keyword>
<gene>
    <name evidence="10" type="ORF">HCN44_003908</name>
</gene>
<keyword evidence="4 8" id="KW-0479">Metal-binding</keyword>
<evidence type="ECO:0000256" key="8">
    <source>
        <dbReference type="PIRSR" id="PIRSR602401-1"/>
    </source>
</evidence>
<dbReference type="PANTHER" id="PTHR24279:SF120">
    <property type="entry name" value="CYTOCHROME P450"/>
    <property type="match status" value="1"/>
</dbReference>
<keyword evidence="7 9" id="KW-0503">Monooxygenase</keyword>
<dbReference type="AlphaFoldDB" id="A0A834XX60"/>
<dbReference type="GO" id="GO:0005506">
    <property type="term" value="F:iron ion binding"/>
    <property type="evidence" value="ECO:0007669"/>
    <property type="project" value="InterPro"/>
</dbReference>
<keyword evidence="11" id="KW-1185">Reference proteome</keyword>
<evidence type="ECO:0000256" key="3">
    <source>
        <dbReference type="ARBA" id="ARBA00022617"/>
    </source>
</evidence>
<dbReference type="PROSITE" id="PS00086">
    <property type="entry name" value="CYTOCHROME_P450"/>
    <property type="match status" value="1"/>
</dbReference>
<dbReference type="InterPro" id="IPR036396">
    <property type="entry name" value="Cyt_P450_sf"/>
</dbReference>
<keyword evidence="5 9" id="KW-0560">Oxidoreductase</keyword>
<dbReference type="GO" id="GO:0016705">
    <property type="term" value="F:oxidoreductase activity, acting on paired donors, with incorporation or reduction of molecular oxygen"/>
    <property type="evidence" value="ECO:0007669"/>
    <property type="project" value="InterPro"/>
</dbReference>
<evidence type="ECO:0000256" key="7">
    <source>
        <dbReference type="ARBA" id="ARBA00023033"/>
    </source>
</evidence>
<dbReference type="PANTHER" id="PTHR24279">
    <property type="entry name" value="CYTOCHROME P450"/>
    <property type="match status" value="1"/>
</dbReference>
<sequence>MFVYNYKKKINLIIYRFYTSSEYSFSKNVHKSERKKYEKYGSIVCEEVVPGVKRVSLFRPEDIAHVYQSEFGKIPNHSNSVAAIGKYRKDNSAVFKSGGVLLENDEEWSKLRKKLQKKLSKPQDIVYYIDKIDKVVNQFIELCGKNKYDDVSPLLSRFYLEVMCLVAFDVSLDSFSSEEINDKNSITSKLIEATHDGSKVMMSLNTGFQLWKYFDTPLYKKLKKTQNIIKEFAVEMIDKKLKEINENPDYNSGCLIENYLRDESLDIQDIIAMASDTIIAGINSTSYVTTYSLFHIAKNENVQEKIQQEAEALIPQLDDHMTVEILKNAKYTKATVKETFRLNPIQSGIDKILKHDTIINGYFVPAGTNVLTQNQVISRLEKYFTEPNKFKPDRWLKDNSDSNSKSINGFAVLPFSHGPRSCLAKRLVEQIMHIFLLRVIKIP</sequence>
<dbReference type="PRINTS" id="PR00463">
    <property type="entry name" value="EP450I"/>
</dbReference>
<dbReference type="InterPro" id="IPR002401">
    <property type="entry name" value="Cyt_P450_E_grp-I"/>
</dbReference>
<proteinExistence type="inferred from homology"/>
<accession>A0A834XX60</accession>
<protein>
    <recommendedName>
        <fullName evidence="12">Cytochrome P450</fullName>
    </recommendedName>
</protein>
<dbReference type="OrthoDB" id="3945418at2759"/>
<name>A0A834XX60_APHGI</name>
<dbReference type="Proteomes" id="UP000639338">
    <property type="component" value="Unassembled WGS sequence"/>
</dbReference>
<evidence type="ECO:0000256" key="1">
    <source>
        <dbReference type="ARBA" id="ARBA00001971"/>
    </source>
</evidence>
<keyword evidence="6 8" id="KW-0408">Iron</keyword>
<dbReference type="GO" id="GO:0004497">
    <property type="term" value="F:monooxygenase activity"/>
    <property type="evidence" value="ECO:0007669"/>
    <property type="project" value="UniProtKB-KW"/>
</dbReference>
<dbReference type="InterPro" id="IPR050479">
    <property type="entry name" value="CYP11_CYP27_families"/>
</dbReference>
<evidence type="ECO:0000256" key="2">
    <source>
        <dbReference type="ARBA" id="ARBA00010617"/>
    </source>
</evidence>
<evidence type="ECO:0000313" key="10">
    <source>
        <dbReference type="EMBL" id="KAF7994436.1"/>
    </source>
</evidence>
<dbReference type="SUPFAM" id="SSF48264">
    <property type="entry name" value="Cytochrome P450"/>
    <property type="match status" value="1"/>
</dbReference>
<evidence type="ECO:0000256" key="9">
    <source>
        <dbReference type="RuleBase" id="RU000461"/>
    </source>
</evidence>
<evidence type="ECO:0000256" key="4">
    <source>
        <dbReference type="ARBA" id="ARBA00022723"/>
    </source>
</evidence>
<dbReference type="EMBL" id="JACMRX010000002">
    <property type="protein sequence ID" value="KAF7994436.1"/>
    <property type="molecule type" value="Genomic_DNA"/>
</dbReference>